<accession>A0A9P1CC61</accession>
<evidence type="ECO:0000313" key="5">
    <source>
        <dbReference type="Proteomes" id="UP001152797"/>
    </source>
</evidence>
<dbReference type="EMBL" id="CAMXCT030001224">
    <property type="protein sequence ID" value="CAL4775310.1"/>
    <property type="molecule type" value="Genomic_DNA"/>
</dbReference>
<dbReference type="AlphaFoldDB" id="A0A9P1CC61"/>
<dbReference type="Proteomes" id="UP001152797">
    <property type="component" value="Unassembled WGS sequence"/>
</dbReference>
<dbReference type="EMBL" id="CAMXCT020001224">
    <property type="protein sequence ID" value="CAL1141373.1"/>
    <property type="molecule type" value="Genomic_DNA"/>
</dbReference>
<protein>
    <submittedName>
        <fullName evidence="4">7,8-didemethyl-8-hydroxy-5-deazariboflavin synthase</fullName>
    </submittedName>
</protein>
<gene>
    <name evidence="2" type="ORF">C1SCF055_LOCUS15231</name>
</gene>
<evidence type="ECO:0000313" key="2">
    <source>
        <dbReference type="EMBL" id="CAI3987998.1"/>
    </source>
</evidence>
<keyword evidence="1" id="KW-0175">Coiled coil</keyword>
<evidence type="ECO:0000256" key="1">
    <source>
        <dbReference type="SAM" id="Coils"/>
    </source>
</evidence>
<reference evidence="2" key="1">
    <citation type="submission" date="2022-10" db="EMBL/GenBank/DDBJ databases">
        <authorList>
            <person name="Chen Y."/>
            <person name="Dougan E. K."/>
            <person name="Chan C."/>
            <person name="Rhodes N."/>
            <person name="Thang M."/>
        </authorList>
    </citation>
    <scope>NUCLEOTIDE SEQUENCE</scope>
</reference>
<feature type="coiled-coil region" evidence="1">
    <location>
        <begin position="348"/>
        <end position="391"/>
    </location>
</feature>
<sequence>MQGVEKLSVTSPDSAFLEGSYTALGPLPDSCPGLSGGLRGFWGSGFPRSSSCFYFWLGTGDTLPPFSVAYVKGWRRSVTCLIVAEAIRELRLDFADLTQNYKASMKAVHGTVARYEHVLAQVLAARGITASATVRRPPTCFNMLRQLEVLDRAGVVEVMSTAADVARAYKVGPKEAGAILQLTKNISRPVICLLKQAVSKRGMKGFLTHEAIGKEVFNLAWTSGTGTFEQWHDQLTNKDDDELATLVILRMCNDWDKQNTSGRKAYGSKELIPLHAACGGFLAFMRALKDKIPSTEFENHDASLRQQFMSGALDPEIHHALQVTVPPASLEAVNFLRSISKDIESKHAAELEEKERELALRVADATLNQVKAKLESDIEVLKSLVPTAEKEAQEAGKDLKYLKERQMKGQAHTRAWMDEHCKLIVTDSDNVVGFVKDIAQQISKLQETYALVLMDVTVYPANAKLVSSACDALGVLVNMGNQNVGHVQLPVCHTNTSSQIVYKHRRVVEDNVMLNQKLDISQTVTLHFSRPDESHASDKRGGVQNCLFVTSDPSSCTWVSPQVVGPVQLARVRDMLGFDSDQLRPPGATARAEQKGPAVHDAILDAYLKNLDAPASSKVLVVDLLPNRYAEFGRSLALKKLQRATAKYTLHYLAVLRDSQKDVVEAIEEMVYQSWDGSASAPPKTRPREATQEPRLGTILWQDGRPVFPTTLLTKFAEDSDHRAELLKLKEKVEELWPSDGGGAGTGTGSTVRRAAGAPDFSGVEVLDISREVSLSVMTSYDDFSEERLGLCPGKNGKPSVLITTDFHIYLGNPSSEEMIVTCCDIFGFYTGAYEIKIVKSNAPLEKHTIPWRLDDDMSLIAHEKKVMPICSLLCSAARDRGIADLGVVDHELKNKTRTAADGAAAGEQQDIPVPYRYDLTPLESFKANCYKPNPLGANCDHESHKPWTLGAVMIGNFDRLPRQSTNKTVSLVWEVAMQTGASTPRVSAIKPKVYLTCTVRLPPKTWGRVTV</sequence>
<name>A0A9P1CC61_9DINO</name>
<evidence type="ECO:0000313" key="4">
    <source>
        <dbReference type="EMBL" id="CAL4775310.1"/>
    </source>
</evidence>
<keyword evidence="5" id="KW-1185">Reference proteome</keyword>
<dbReference type="OrthoDB" id="445522at2759"/>
<comment type="caution">
    <text evidence="2">The sequence shown here is derived from an EMBL/GenBank/DDBJ whole genome shotgun (WGS) entry which is preliminary data.</text>
</comment>
<dbReference type="EMBL" id="CAMXCT010001224">
    <property type="protein sequence ID" value="CAI3987998.1"/>
    <property type="molecule type" value="Genomic_DNA"/>
</dbReference>
<proteinExistence type="predicted"/>
<evidence type="ECO:0000313" key="3">
    <source>
        <dbReference type="EMBL" id="CAL1141373.1"/>
    </source>
</evidence>
<reference evidence="3" key="2">
    <citation type="submission" date="2024-04" db="EMBL/GenBank/DDBJ databases">
        <authorList>
            <person name="Chen Y."/>
            <person name="Shah S."/>
            <person name="Dougan E. K."/>
            <person name="Thang M."/>
            <person name="Chan C."/>
        </authorList>
    </citation>
    <scope>NUCLEOTIDE SEQUENCE [LARGE SCALE GENOMIC DNA]</scope>
</reference>
<organism evidence="2">
    <name type="scientific">Cladocopium goreaui</name>
    <dbReference type="NCBI Taxonomy" id="2562237"/>
    <lineage>
        <taxon>Eukaryota</taxon>
        <taxon>Sar</taxon>
        <taxon>Alveolata</taxon>
        <taxon>Dinophyceae</taxon>
        <taxon>Suessiales</taxon>
        <taxon>Symbiodiniaceae</taxon>
        <taxon>Cladocopium</taxon>
    </lineage>
</organism>